<dbReference type="GO" id="GO:0005536">
    <property type="term" value="F:D-glucose binding"/>
    <property type="evidence" value="ECO:0007669"/>
    <property type="project" value="InterPro"/>
</dbReference>
<dbReference type="EMBL" id="DTEI01000029">
    <property type="protein sequence ID" value="HGU15326.1"/>
    <property type="molecule type" value="Genomic_DNA"/>
</dbReference>
<dbReference type="CDD" id="cd24008">
    <property type="entry name" value="ASKHA_NBD_GLK"/>
    <property type="match status" value="1"/>
</dbReference>
<dbReference type="InterPro" id="IPR043129">
    <property type="entry name" value="ATPase_NBD"/>
</dbReference>
<dbReference type="AlphaFoldDB" id="A0A7V4N3Q5"/>
<dbReference type="Gene3D" id="3.40.367.20">
    <property type="match status" value="1"/>
</dbReference>
<dbReference type="GO" id="GO:0006096">
    <property type="term" value="P:glycolytic process"/>
    <property type="evidence" value="ECO:0007669"/>
    <property type="project" value="InterPro"/>
</dbReference>
<reference evidence="4" key="1">
    <citation type="journal article" date="2020" name="mSystems">
        <title>Genome- and Community-Level Interaction Insights into Carbon Utilization and Element Cycling Functions of Hydrothermarchaeota in Hydrothermal Sediment.</title>
        <authorList>
            <person name="Zhou Z."/>
            <person name="Liu Y."/>
            <person name="Xu W."/>
            <person name="Pan J."/>
            <person name="Luo Z.H."/>
            <person name="Li M."/>
        </authorList>
    </citation>
    <scope>NUCLEOTIDE SEQUENCE [LARGE SCALE GENOMIC DNA]</scope>
    <source>
        <strain evidence="4">SpSt-711</strain>
    </source>
</reference>
<evidence type="ECO:0000313" key="4">
    <source>
        <dbReference type="EMBL" id="HGU15326.1"/>
    </source>
</evidence>
<dbReference type="Gene3D" id="3.30.420.40">
    <property type="match status" value="1"/>
</dbReference>
<dbReference type="InterPro" id="IPR050201">
    <property type="entry name" value="Bacterial_glucokinase"/>
</dbReference>
<dbReference type="InterPro" id="IPR003836">
    <property type="entry name" value="Glucokinase"/>
</dbReference>
<gene>
    <name evidence="4" type="ORF">ENU91_01490</name>
</gene>
<dbReference type="Pfam" id="PF02685">
    <property type="entry name" value="Glucokinase"/>
    <property type="match status" value="1"/>
</dbReference>
<comment type="similarity">
    <text evidence="3">Belongs to the bacterial glucokinase family.</text>
</comment>
<dbReference type="GO" id="GO:0004340">
    <property type="term" value="F:glucokinase activity"/>
    <property type="evidence" value="ECO:0007669"/>
    <property type="project" value="InterPro"/>
</dbReference>
<dbReference type="SUPFAM" id="SSF53067">
    <property type="entry name" value="Actin-like ATPase domain"/>
    <property type="match status" value="1"/>
</dbReference>
<dbReference type="PANTHER" id="PTHR47690">
    <property type="entry name" value="GLUCOKINASE"/>
    <property type="match status" value="1"/>
</dbReference>
<keyword evidence="2" id="KW-0418">Kinase</keyword>
<accession>A0A7V4N3Q5</accession>
<name>A0A7V4N3Q5_9BACT</name>
<dbReference type="PANTHER" id="PTHR47690:SF1">
    <property type="entry name" value="GLUCOKINASE"/>
    <property type="match status" value="1"/>
</dbReference>
<comment type="caution">
    <text evidence="4">The sequence shown here is derived from an EMBL/GenBank/DDBJ whole genome shotgun (WGS) entry which is preliminary data.</text>
</comment>
<evidence type="ECO:0000256" key="3">
    <source>
        <dbReference type="RuleBase" id="RU004046"/>
    </source>
</evidence>
<protein>
    <submittedName>
        <fullName evidence="4">ROK family protein</fullName>
    </submittedName>
</protein>
<dbReference type="GO" id="GO:0005524">
    <property type="term" value="F:ATP binding"/>
    <property type="evidence" value="ECO:0007669"/>
    <property type="project" value="InterPro"/>
</dbReference>
<proteinExistence type="inferred from homology"/>
<evidence type="ECO:0000256" key="2">
    <source>
        <dbReference type="ARBA" id="ARBA00022777"/>
    </source>
</evidence>
<keyword evidence="1" id="KW-0808">Transferase</keyword>
<evidence type="ECO:0000256" key="1">
    <source>
        <dbReference type="ARBA" id="ARBA00022679"/>
    </source>
</evidence>
<sequence>MILIADIGGTNSRLTLVKRKNKNFFNFKVYKSKNFKNIYEVVKNYFLELELKKIPNIAVFALAGPVIKNQAYLTNLNWKVSKYKLKKFFGFKEVILINDLQALSASILLLKKSEILNIKEAKSLKKEPKAFIAPGTGLGEAILVKEKPLTILPTEGGHIYFSPLNEEEFKYLKFLERKGEELSWEKALSGKALSYWYEYYFNEVLLPEKITELAKEKDPKALKVIRKFFELLGRKTSQLALYSLPEGGIYIAGGVIQALKDFLELQEFKETLLKGYFRNKKLKDLLDKFPLNVILHPNPSLLGALAILRSQQK</sequence>
<dbReference type="GO" id="GO:0005829">
    <property type="term" value="C:cytosol"/>
    <property type="evidence" value="ECO:0007669"/>
    <property type="project" value="TreeGrafter"/>
</dbReference>
<organism evidence="4">
    <name type="scientific">Thermodesulfobacterium geofontis</name>
    <dbReference type="NCBI Taxonomy" id="1295609"/>
    <lineage>
        <taxon>Bacteria</taxon>
        <taxon>Pseudomonadati</taxon>
        <taxon>Thermodesulfobacteriota</taxon>
        <taxon>Thermodesulfobacteria</taxon>
        <taxon>Thermodesulfobacteriales</taxon>
        <taxon>Thermodesulfobacteriaceae</taxon>
        <taxon>Thermodesulfobacterium</taxon>
    </lineage>
</organism>